<dbReference type="OrthoDB" id="9785474at2"/>
<dbReference type="GeneID" id="42776283"/>
<protein>
    <submittedName>
        <fullName evidence="2">Hemerythrin</fullName>
    </submittedName>
</protein>
<dbReference type="EMBL" id="MAPZ01000014">
    <property type="protein sequence ID" value="OBY11434.1"/>
    <property type="molecule type" value="Genomic_DNA"/>
</dbReference>
<comment type="caution">
    <text evidence="2">The sequence shown here is derived from an EMBL/GenBank/DDBJ whole genome shotgun (WGS) entry which is preliminary data.</text>
</comment>
<dbReference type="AlphaFoldDB" id="A0A174DH12"/>
<dbReference type="RefSeq" id="WP_027098463.1">
    <property type="nucleotide sequence ID" value="NZ_CABHIH010000001.1"/>
</dbReference>
<proteinExistence type="predicted"/>
<evidence type="ECO:0000313" key="2">
    <source>
        <dbReference type="EMBL" id="OBY11434.1"/>
    </source>
</evidence>
<reference evidence="2 3" key="1">
    <citation type="submission" date="2016-06" db="EMBL/GenBank/DDBJ databases">
        <authorList>
            <person name="Kjaerup R.B."/>
            <person name="Dalgaard T.S."/>
            <person name="Juul-Madsen H.R."/>
        </authorList>
    </citation>
    <scope>NUCLEOTIDE SEQUENCE [LARGE SCALE GENOMIC DNA]</scope>
    <source>
        <strain evidence="2 3">373-A1</strain>
    </source>
</reference>
<dbReference type="GO" id="GO:0005886">
    <property type="term" value="C:plasma membrane"/>
    <property type="evidence" value="ECO:0007669"/>
    <property type="project" value="TreeGrafter"/>
</dbReference>
<dbReference type="eggNOG" id="COG3945">
    <property type="taxonomic scope" value="Bacteria"/>
</dbReference>
<evidence type="ECO:0000259" key="1">
    <source>
        <dbReference type="Pfam" id="PF01814"/>
    </source>
</evidence>
<gene>
    <name evidence="2" type="ORF">CP373A1_05650</name>
</gene>
<dbReference type="PANTHER" id="PTHR39966:SF1">
    <property type="entry name" value="HEMERYTHRIN-LIKE DOMAIN-CONTAINING PROTEIN"/>
    <property type="match status" value="1"/>
</dbReference>
<sequence>MTAIEIMMEEHENICRMLKVIRKECMGILKGDDINYEHFNMIIGFIRNYADGHHHNKEEIILFNRMVEHLGALGEKTIKNGMLVEHDLGRLYVNSLEEALVKVKSGDEEAKLDVIANAIGYSDLLERHKTKEDNVIYKFAERQLSKEIMEQIDKEALEYEEKNEKVKEENLLILKKLECLN</sequence>
<feature type="domain" description="Hemerythrin-like" evidence="1">
    <location>
        <begin position="2"/>
        <end position="139"/>
    </location>
</feature>
<dbReference type="Proteomes" id="UP000092714">
    <property type="component" value="Unassembled WGS sequence"/>
</dbReference>
<evidence type="ECO:0000313" key="3">
    <source>
        <dbReference type="Proteomes" id="UP000092714"/>
    </source>
</evidence>
<organism evidence="2 3">
    <name type="scientific">Clostridium paraputrificum</name>
    <dbReference type="NCBI Taxonomy" id="29363"/>
    <lineage>
        <taxon>Bacteria</taxon>
        <taxon>Bacillati</taxon>
        <taxon>Bacillota</taxon>
        <taxon>Clostridia</taxon>
        <taxon>Eubacteriales</taxon>
        <taxon>Clostridiaceae</taxon>
        <taxon>Clostridium</taxon>
    </lineage>
</organism>
<keyword evidence="3" id="KW-1185">Reference proteome</keyword>
<name>A0A174DH12_9CLOT</name>
<dbReference type="InterPro" id="IPR012312">
    <property type="entry name" value="Hemerythrin-like"/>
</dbReference>
<dbReference type="Gene3D" id="1.20.120.520">
    <property type="entry name" value="nmb1532 protein domain like"/>
    <property type="match status" value="1"/>
</dbReference>
<dbReference type="Pfam" id="PF01814">
    <property type="entry name" value="Hemerythrin"/>
    <property type="match status" value="1"/>
</dbReference>
<dbReference type="PANTHER" id="PTHR39966">
    <property type="entry name" value="BLL2471 PROTEIN-RELATED"/>
    <property type="match status" value="1"/>
</dbReference>
<accession>A0A174DH12</accession>